<evidence type="ECO:0000256" key="7">
    <source>
        <dbReference type="PIRSR" id="PIRSR600269-50"/>
    </source>
</evidence>
<comment type="cofactor">
    <cofactor evidence="9">
        <name>Cu cation</name>
        <dbReference type="ChEBI" id="CHEBI:23378"/>
    </cofactor>
    <text evidence="9">Contains 1 topaquinone per subunit.</text>
</comment>
<dbReference type="InterPro" id="IPR015798">
    <property type="entry name" value="Cu_amine_oxidase_C"/>
</dbReference>
<evidence type="ECO:0000256" key="1">
    <source>
        <dbReference type="ARBA" id="ARBA00001935"/>
    </source>
</evidence>
<keyword evidence="5 9" id="KW-0560">Oxidoreductase</keyword>
<dbReference type="InterPro" id="IPR000269">
    <property type="entry name" value="Cu_amine_oxidase"/>
</dbReference>
<dbReference type="AlphaFoldDB" id="A0A2B7XXA0"/>
<dbReference type="GO" id="GO:0005886">
    <property type="term" value="C:plasma membrane"/>
    <property type="evidence" value="ECO:0007669"/>
    <property type="project" value="TreeGrafter"/>
</dbReference>
<gene>
    <name evidence="14" type="ORF">AJ79_03811</name>
</gene>
<keyword evidence="6 9" id="KW-0186">Copper</keyword>
<evidence type="ECO:0000313" key="14">
    <source>
        <dbReference type="EMBL" id="PGH13252.1"/>
    </source>
</evidence>
<dbReference type="PANTHER" id="PTHR10638">
    <property type="entry name" value="COPPER AMINE OXIDASE"/>
    <property type="match status" value="1"/>
</dbReference>
<reference evidence="14 15" key="1">
    <citation type="submission" date="2017-10" db="EMBL/GenBank/DDBJ databases">
        <title>Comparative genomics in systemic dimorphic fungi from Ajellomycetaceae.</title>
        <authorList>
            <person name="Munoz J.F."/>
            <person name="Mcewen J.G."/>
            <person name="Clay O.K."/>
            <person name="Cuomo C.A."/>
        </authorList>
    </citation>
    <scope>NUCLEOTIDE SEQUENCE [LARGE SCALE GENOMIC DNA]</scope>
    <source>
        <strain evidence="14 15">UAMH5409</strain>
    </source>
</reference>
<dbReference type="SUPFAM" id="SSF54416">
    <property type="entry name" value="Amine oxidase N-terminal region"/>
    <property type="match status" value="2"/>
</dbReference>
<dbReference type="Gene3D" id="2.70.98.20">
    <property type="entry name" value="Copper amine oxidase, catalytic domain"/>
    <property type="match status" value="1"/>
</dbReference>
<dbReference type="PRINTS" id="PR00766">
    <property type="entry name" value="CUDAOXIDASE"/>
</dbReference>
<dbReference type="Proteomes" id="UP000223968">
    <property type="component" value="Unassembled WGS sequence"/>
</dbReference>
<proteinExistence type="inferred from homology"/>
<feature type="modified residue" description="2',4',5'-topaquinone" evidence="8">
    <location>
        <position position="493"/>
    </location>
</feature>
<comment type="similarity">
    <text evidence="2 9">Belongs to the copper/topaquinone oxidase family.</text>
</comment>
<sequence length="786" mass="88851">MRFSVLVFLGAVGLAIAAAQERAASPSGPHKLSLKNRLTPSGGEFCLADPVPFTQAPKPNVWRGISPEDNRAVWELLHNPTTGLNLTSRRNATITDNYVFWIDALPTNKSAVLAYIDGDGPPPPKYARAIIFEGGRTNPRSQEYMIGPLPVSAETAVEPLDYMYNGGMGGSVPFNARYYDGIRDNAVEPLIASVMSSIANITSALFQGGAYYGWNDNRTTMRTVTTDPVSFDGEQAFLNVMFRVPTDASILTPVDFYLLIDWTGTDPSSYYVKGFVTKERFFPTVERLTEAFEAGELGQEFPQTHNASWALLDRKPEMGTRELDEKFPATILQLGGKRFKLDKEQQYVEYMGWSFYMSHSRSLGLMFFDIKFKGERILYELSLQETLSQYGGNQPKAASTVYHDSYYSLGTRAGTLLEGYDCPFGSTFLNLTYHDANHTVVNQNALCIFETDPGVPLSRHRSSDRGSRWGFDDLGVIKGNALVTRTVVTVGNYDYMFDYAFNIDGSLEISVRASGYLQASPYYKTQKKWGPRIQQGTQGSLHDHILTWKADFDIVDSANSFEISKLVAVEQSQPWFPELGGFEQIELQTRYLEKEDRFNYEPNNQAIYSVVNRDKKNAWGENRGYRIIPGLSNIHLTTLNSPFSRRNSEFAKQNLAVTRQHDNEPFANSVQNVNLPWRPQQDFSRFFDGESLDQEDLVVWLNMGMHHFTRAEDMPVTLYSEAHASITLSPQNFFDRAQDGDLLNRRWIVTDSETRDPDFQDLGVELPYCEVQLEEPVWNIKPVLEI</sequence>
<evidence type="ECO:0000256" key="9">
    <source>
        <dbReference type="RuleBase" id="RU000672"/>
    </source>
</evidence>
<evidence type="ECO:0000313" key="15">
    <source>
        <dbReference type="Proteomes" id="UP000223968"/>
    </source>
</evidence>
<feature type="domain" description="Copper amine oxidase catalytic" evidence="11">
    <location>
        <begin position="330"/>
        <end position="737"/>
    </location>
</feature>
<dbReference type="GO" id="GO:0009308">
    <property type="term" value="P:amine metabolic process"/>
    <property type="evidence" value="ECO:0007669"/>
    <property type="project" value="UniProtKB-UniRule"/>
</dbReference>
<evidence type="ECO:0000256" key="4">
    <source>
        <dbReference type="ARBA" id="ARBA00022772"/>
    </source>
</evidence>
<dbReference type="InterPro" id="IPR036460">
    <property type="entry name" value="Cu_amine_oxidase_C_sf"/>
</dbReference>
<evidence type="ECO:0000256" key="2">
    <source>
        <dbReference type="ARBA" id="ARBA00007983"/>
    </source>
</evidence>
<evidence type="ECO:0000256" key="6">
    <source>
        <dbReference type="ARBA" id="ARBA00023008"/>
    </source>
</evidence>
<evidence type="ECO:0000256" key="5">
    <source>
        <dbReference type="ARBA" id="ARBA00023002"/>
    </source>
</evidence>
<dbReference type="PANTHER" id="PTHR10638:SF20">
    <property type="entry name" value="AMINE OXIDASE"/>
    <property type="match status" value="1"/>
</dbReference>
<keyword evidence="10" id="KW-0732">Signal</keyword>
<dbReference type="GO" id="GO:0005507">
    <property type="term" value="F:copper ion binding"/>
    <property type="evidence" value="ECO:0007669"/>
    <property type="project" value="InterPro"/>
</dbReference>
<evidence type="ECO:0000259" key="13">
    <source>
        <dbReference type="Pfam" id="PF09248"/>
    </source>
</evidence>
<dbReference type="InterPro" id="IPR015800">
    <property type="entry name" value="Cu_amine_oxidase_N2"/>
</dbReference>
<evidence type="ECO:0000256" key="8">
    <source>
        <dbReference type="PIRSR" id="PIRSR600269-51"/>
    </source>
</evidence>
<dbReference type="Pfam" id="PF09248">
    <property type="entry name" value="DUF1965"/>
    <property type="match status" value="1"/>
</dbReference>
<evidence type="ECO:0000256" key="10">
    <source>
        <dbReference type="SAM" id="SignalP"/>
    </source>
</evidence>
<dbReference type="InterPro" id="IPR016182">
    <property type="entry name" value="Cu_amine_oxidase_N-reg"/>
</dbReference>
<dbReference type="GO" id="GO:0008131">
    <property type="term" value="F:primary methylamine oxidase activity"/>
    <property type="evidence" value="ECO:0007669"/>
    <property type="project" value="InterPro"/>
</dbReference>
<dbReference type="STRING" id="1447875.A0A2B7XXA0"/>
<feature type="active site" description="Schiff-base intermediate with substrate; via topaquinone" evidence="7">
    <location>
        <position position="493"/>
    </location>
</feature>
<dbReference type="OrthoDB" id="3341590at2759"/>
<dbReference type="EMBL" id="PDNB01000048">
    <property type="protein sequence ID" value="PGH13252.1"/>
    <property type="molecule type" value="Genomic_DNA"/>
</dbReference>
<evidence type="ECO:0000259" key="11">
    <source>
        <dbReference type="Pfam" id="PF01179"/>
    </source>
</evidence>
<keyword evidence="3 9" id="KW-0479">Metal-binding</keyword>
<protein>
    <recommendedName>
        <fullName evidence="9">Amine oxidase</fullName>
        <ecNumber evidence="9">1.4.3.-</ecNumber>
    </recommendedName>
</protein>
<name>A0A2B7XXA0_9EURO</name>
<keyword evidence="15" id="KW-1185">Reference proteome</keyword>
<feature type="active site" description="Proton acceptor" evidence="7">
    <location>
        <position position="404"/>
    </location>
</feature>
<dbReference type="EC" id="1.4.3.-" evidence="9"/>
<dbReference type="SUPFAM" id="SSF49998">
    <property type="entry name" value="Amine oxidase catalytic domain"/>
    <property type="match status" value="1"/>
</dbReference>
<dbReference type="GO" id="GO:0048038">
    <property type="term" value="F:quinone binding"/>
    <property type="evidence" value="ECO:0007669"/>
    <property type="project" value="InterPro"/>
</dbReference>
<feature type="domain" description="Copper amine oxidase N2-terminal" evidence="12">
    <location>
        <begin position="85"/>
        <end position="149"/>
    </location>
</feature>
<comment type="caution">
    <text evidence="14">The sequence shown here is derived from an EMBL/GenBank/DDBJ whole genome shotgun (WGS) entry which is preliminary data.</text>
</comment>
<dbReference type="Pfam" id="PF02727">
    <property type="entry name" value="Cu_amine_oxidN2"/>
    <property type="match status" value="1"/>
</dbReference>
<accession>A0A2B7XXA0</accession>
<evidence type="ECO:0000259" key="12">
    <source>
        <dbReference type="Pfam" id="PF02727"/>
    </source>
</evidence>
<comment type="cofactor">
    <cofactor evidence="1">
        <name>Cu cation</name>
        <dbReference type="ChEBI" id="CHEBI:23378"/>
    </cofactor>
</comment>
<organism evidence="14 15">
    <name type="scientific">Helicocarpus griseus UAMH5409</name>
    <dbReference type="NCBI Taxonomy" id="1447875"/>
    <lineage>
        <taxon>Eukaryota</taxon>
        <taxon>Fungi</taxon>
        <taxon>Dikarya</taxon>
        <taxon>Ascomycota</taxon>
        <taxon>Pezizomycotina</taxon>
        <taxon>Eurotiomycetes</taxon>
        <taxon>Eurotiomycetidae</taxon>
        <taxon>Onygenales</taxon>
        <taxon>Ajellomycetaceae</taxon>
        <taxon>Helicocarpus</taxon>
    </lineage>
</organism>
<dbReference type="Gene3D" id="3.10.450.40">
    <property type="match status" value="2"/>
</dbReference>
<feature type="domain" description="DUF1965" evidence="13">
    <location>
        <begin position="251"/>
        <end position="315"/>
    </location>
</feature>
<dbReference type="InterPro" id="IPR015328">
    <property type="entry name" value="DUF1965"/>
</dbReference>
<comment type="PTM">
    <text evidence="8 9">Topaquinone (TPQ) is generated by copper-dependent autoxidation of a specific tyrosyl residue.</text>
</comment>
<dbReference type="Pfam" id="PF01179">
    <property type="entry name" value="Cu_amine_oxid"/>
    <property type="match status" value="1"/>
</dbReference>
<feature type="chain" id="PRO_5013061246" description="Amine oxidase" evidence="10">
    <location>
        <begin position="20"/>
        <end position="786"/>
    </location>
</feature>
<feature type="signal peptide" evidence="10">
    <location>
        <begin position="1"/>
        <end position="19"/>
    </location>
</feature>
<keyword evidence="4 7" id="KW-0801">TPQ</keyword>
<evidence type="ECO:0000256" key="3">
    <source>
        <dbReference type="ARBA" id="ARBA00022723"/>
    </source>
</evidence>